<reference evidence="4" key="1">
    <citation type="submission" date="2016-10" db="EMBL/GenBank/DDBJ databases">
        <title>Sequence of Gallionella enrichment culture.</title>
        <authorList>
            <person name="Poehlein A."/>
            <person name="Muehling M."/>
            <person name="Daniel R."/>
        </authorList>
    </citation>
    <scope>NUCLEOTIDE SEQUENCE</scope>
</reference>
<dbReference type="SUPFAM" id="SSF51445">
    <property type="entry name" value="(Trans)glycosidases"/>
    <property type="match status" value="1"/>
</dbReference>
<evidence type="ECO:0000256" key="2">
    <source>
        <dbReference type="ARBA" id="ARBA00023295"/>
    </source>
</evidence>
<gene>
    <name evidence="4" type="primary">celZ</name>
    <name evidence="4" type="ORF">GALL_126320</name>
</gene>
<dbReference type="Gene3D" id="3.20.20.80">
    <property type="entry name" value="Glycosidases"/>
    <property type="match status" value="1"/>
</dbReference>
<dbReference type="Pfam" id="PF00150">
    <property type="entry name" value="Cellulase"/>
    <property type="match status" value="1"/>
</dbReference>
<dbReference type="InterPro" id="IPR017853">
    <property type="entry name" value="GH"/>
</dbReference>
<evidence type="ECO:0000259" key="3">
    <source>
        <dbReference type="Pfam" id="PF00150"/>
    </source>
</evidence>
<name>A0A1J5SMT3_9ZZZZ</name>
<keyword evidence="2 4" id="KW-0326">Glycosidase</keyword>
<comment type="caution">
    <text evidence="4">The sequence shown here is derived from an EMBL/GenBank/DDBJ whole genome shotgun (WGS) entry which is preliminary data.</text>
</comment>
<sequence length="364" mass="40966">MKSPISLLLSAGAALCVIIAAASPALSAPAQLHVQGNQLLDSTGHPVRLRGVNCASMEWSTNGEGHILKTVEVAVRDWHANIIRLPLSQDRWFGKAPDQRDGGASYRALVRRIVDLVSSNNAYIILDLHWSDMGHWGRDIGQHRLPDSNSIVFWQHLAPAYANNPAVLFDLYNEPNHVTWDEWYKGGRLTETDRKSGDTVTYDAVGLPELFRTIRATGAKNVVLAGGINWAFEVGGILRGRELSDPQGYGVVYAVHPYPHRYDHLGLETIPEWSARLQAFADRLPLIVTEFGSLEKSWPFPQSWHTNDEGWNRETLRTLEAHHWNWVAWDMHPYAEPCLITGWDYTPTPSFGVWVKQALEKNQE</sequence>
<dbReference type="InterPro" id="IPR001547">
    <property type="entry name" value="Glyco_hydro_5"/>
</dbReference>
<dbReference type="PANTHER" id="PTHR34142:SF1">
    <property type="entry name" value="GLYCOSIDE HYDROLASE FAMILY 5 DOMAIN-CONTAINING PROTEIN"/>
    <property type="match status" value="1"/>
</dbReference>
<accession>A0A1J5SMT3</accession>
<evidence type="ECO:0000256" key="1">
    <source>
        <dbReference type="ARBA" id="ARBA00022801"/>
    </source>
</evidence>
<dbReference type="PROSITE" id="PS00659">
    <property type="entry name" value="GLYCOSYL_HYDROL_F5"/>
    <property type="match status" value="1"/>
</dbReference>
<protein>
    <submittedName>
        <fullName evidence="4">Endoglucanase Z</fullName>
        <ecNumber evidence="4">3.2.1.4</ecNumber>
    </submittedName>
</protein>
<evidence type="ECO:0000313" key="4">
    <source>
        <dbReference type="EMBL" id="OIR05320.1"/>
    </source>
</evidence>
<dbReference type="InterPro" id="IPR018087">
    <property type="entry name" value="Glyco_hydro_5_CS"/>
</dbReference>
<proteinExistence type="predicted"/>
<organism evidence="4">
    <name type="scientific">mine drainage metagenome</name>
    <dbReference type="NCBI Taxonomy" id="410659"/>
    <lineage>
        <taxon>unclassified sequences</taxon>
        <taxon>metagenomes</taxon>
        <taxon>ecological metagenomes</taxon>
    </lineage>
</organism>
<dbReference type="PANTHER" id="PTHR34142">
    <property type="entry name" value="ENDO-BETA-1,4-GLUCANASE A"/>
    <property type="match status" value="1"/>
</dbReference>
<feature type="domain" description="Glycoside hydrolase family 5" evidence="3">
    <location>
        <begin position="40"/>
        <end position="333"/>
    </location>
</feature>
<dbReference type="GO" id="GO:0008810">
    <property type="term" value="F:cellulase activity"/>
    <property type="evidence" value="ECO:0007669"/>
    <property type="project" value="UniProtKB-EC"/>
</dbReference>
<keyword evidence="1 4" id="KW-0378">Hydrolase</keyword>
<dbReference type="GO" id="GO:0009251">
    <property type="term" value="P:glucan catabolic process"/>
    <property type="evidence" value="ECO:0007669"/>
    <property type="project" value="TreeGrafter"/>
</dbReference>
<dbReference type="AlphaFoldDB" id="A0A1J5SMT3"/>
<dbReference type="EC" id="3.2.1.4" evidence="4"/>
<dbReference type="EMBL" id="MLJW01000051">
    <property type="protein sequence ID" value="OIR05320.1"/>
    <property type="molecule type" value="Genomic_DNA"/>
</dbReference>